<evidence type="ECO:0000313" key="3">
    <source>
        <dbReference type="Proteomes" id="UP000518752"/>
    </source>
</evidence>
<comment type="caution">
    <text evidence="2">The sequence shown here is derived from an EMBL/GenBank/DDBJ whole genome shotgun (WGS) entry which is preliminary data.</text>
</comment>
<gene>
    <name evidence="2" type="ORF">D9757_008995</name>
</gene>
<feature type="region of interest" description="Disordered" evidence="1">
    <location>
        <begin position="412"/>
        <end position="459"/>
    </location>
</feature>
<organism evidence="2 3">
    <name type="scientific">Collybiopsis confluens</name>
    <dbReference type="NCBI Taxonomy" id="2823264"/>
    <lineage>
        <taxon>Eukaryota</taxon>
        <taxon>Fungi</taxon>
        <taxon>Dikarya</taxon>
        <taxon>Basidiomycota</taxon>
        <taxon>Agaricomycotina</taxon>
        <taxon>Agaricomycetes</taxon>
        <taxon>Agaricomycetidae</taxon>
        <taxon>Agaricales</taxon>
        <taxon>Marasmiineae</taxon>
        <taxon>Omphalotaceae</taxon>
        <taxon>Collybiopsis</taxon>
    </lineage>
</organism>
<feature type="region of interest" description="Disordered" evidence="1">
    <location>
        <begin position="521"/>
        <end position="572"/>
    </location>
</feature>
<feature type="compositionally biased region" description="Acidic residues" evidence="1">
    <location>
        <begin position="563"/>
        <end position="572"/>
    </location>
</feature>
<accession>A0A8H5LZX8</accession>
<proteinExistence type="predicted"/>
<dbReference type="Proteomes" id="UP000518752">
    <property type="component" value="Unassembled WGS sequence"/>
</dbReference>
<keyword evidence="3" id="KW-1185">Reference proteome</keyword>
<sequence length="572" mass="63019">MSRPPWSYIWDSPYFLDSVSGERRISERTSSSEMSRIQSYHLFCSTCDASDEPTDSQNSKHRRIGSGTLLHTRSIQGLLSRRWIAKSRGVEKSVLRLDEEYFSPVQVAFCGDEPKINSRRSCGCFREGIGCSTCGSPLGTKITYCIRANHPQRQYESVATSSSLEERIASLEERISSARIQNPSIDSPFLPSRRETPHFAPVLSPTDDEILTFANDIRNASLTTDNVLDSSFLGRTFLRPVERAPDLTVYMFFPDAVIAQCGAPLYLPPKDTMAAAVNNAAEERRGATSVRPHRPRPYQLDIVPSIALPHLPISGRGTNAVISSRPLSGDTSVHQGNNRYGSSGRQLVEMRDDMDGAEDTSIPLLQDLSDSDDSNSPDWTDSSLDPGSPDDDRELSAGSGLGRVQAGFSALDVRDRQLHDGNSSVSVTPRYPRASRGHYDREPPPPLHQHPLTDDLPEPSRYRRRVGLVRQLVANLDREIGILASQREALMGDTAPPSAASFRANTSGEERMVSRQMVSGTGFFSGNGTRLSPHRDVPDLSSFDPSNLRAPSFAFSQSSDLDVASDEEDEDN</sequence>
<dbReference type="AlphaFoldDB" id="A0A8H5LZX8"/>
<feature type="compositionally biased region" description="Polar residues" evidence="1">
    <location>
        <begin position="521"/>
        <end position="530"/>
    </location>
</feature>
<feature type="compositionally biased region" description="Low complexity" evidence="1">
    <location>
        <begin position="376"/>
        <end position="387"/>
    </location>
</feature>
<evidence type="ECO:0000313" key="2">
    <source>
        <dbReference type="EMBL" id="KAF5375743.1"/>
    </source>
</evidence>
<evidence type="ECO:0000256" key="1">
    <source>
        <dbReference type="SAM" id="MobiDB-lite"/>
    </source>
</evidence>
<name>A0A8H5LZX8_9AGAR</name>
<reference evidence="2 3" key="1">
    <citation type="journal article" date="2020" name="ISME J.">
        <title>Uncovering the hidden diversity of litter-decomposition mechanisms in mushroom-forming fungi.</title>
        <authorList>
            <person name="Floudas D."/>
            <person name="Bentzer J."/>
            <person name="Ahren D."/>
            <person name="Johansson T."/>
            <person name="Persson P."/>
            <person name="Tunlid A."/>
        </authorList>
    </citation>
    <scope>NUCLEOTIDE SEQUENCE [LARGE SCALE GENOMIC DNA]</scope>
    <source>
        <strain evidence="2 3">CBS 406.79</strain>
    </source>
</reference>
<feature type="compositionally biased region" description="Polar residues" evidence="1">
    <location>
        <begin position="322"/>
        <end position="345"/>
    </location>
</feature>
<dbReference type="OrthoDB" id="3270840at2759"/>
<feature type="region of interest" description="Disordered" evidence="1">
    <location>
        <begin position="322"/>
        <end position="346"/>
    </location>
</feature>
<feature type="region of interest" description="Disordered" evidence="1">
    <location>
        <begin position="364"/>
        <end position="399"/>
    </location>
</feature>
<protein>
    <submittedName>
        <fullName evidence="2">Uncharacterized protein</fullName>
    </submittedName>
</protein>
<dbReference type="EMBL" id="JAACJN010000095">
    <property type="protein sequence ID" value="KAF5375743.1"/>
    <property type="molecule type" value="Genomic_DNA"/>
</dbReference>